<proteinExistence type="predicted"/>
<dbReference type="Proteomes" id="UP000663834">
    <property type="component" value="Unassembled WGS sequence"/>
</dbReference>
<dbReference type="Proteomes" id="UP000681967">
    <property type="component" value="Unassembled WGS sequence"/>
</dbReference>
<feature type="domain" description="TTF-type" evidence="1">
    <location>
        <begin position="96"/>
        <end position="194"/>
    </location>
</feature>
<dbReference type="InterPro" id="IPR006580">
    <property type="entry name" value="Znf_TTF"/>
</dbReference>
<dbReference type="SUPFAM" id="SSF53098">
    <property type="entry name" value="Ribonuclease H-like"/>
    <property type="match status" value="1"/>
</dbReference>
<dbReference type="PANTHER" id="PTHR45749:SF37">
    <property type="entry name" value="OS05G0311600 PROTEIN"/>
    <property type="match status" value="1"/>
</dbReference>
<evidence type="ECO:0000313" key="3">
    <source>
        <dbReference type="EMBL" id="CAF1445681.1"/>
    </source>
</evidence>
<dbReference type="EMBL" id="CAJOBJ010002802">
    <property type="protein sequence ID" value="CAF3941154.1"/>
    <property type="molecule type" value="Genomic_DNA"/>
</dbReference>
<sequence>MKKNNNNNVQSPNKDIGTLESFWSKRQKTDQVSNETPTTLDTSITITTETQTISVLSSADQVQVVANCVASSCDLSISVAHPPMRPVLSSYPVNHENRSFQSQWYQNHPWLEYSTKNDSAHCYCCRHFGQLVQINRFQSDAFTTGFNSWRRALEKDRGFDKHVKSVLHVTAAKNYDAYKNRLQSNTSVINLIDKSRTELIKQNRPKLMKICSTILLCARQMIALRGHVENEESSNRGNFIEILQWASSTDSLVNSILNDSNSNSTYLSPTIQNEILNILADQIRRKISGEIKNRPFVLMADESKDITGKEQMSVVLRYVDAENEIHEHFMGFIKLDQLDAKSLSEKLFEFLQKYEIPVENCIAQCYDGASVMSGSQAGVQTLMRQNYMPRGIYIHCFAHRLNLVIGDVCKVVSYIDEFMAILSKIHEYFTCSSVNNEYFRHAQRSLQLDTSSSLKLWAQTRWDSRWISIDALKNNYSAIITALSDLIDNGGHRAIDARGLLAATQEPLFLLSMFILHILLGPIKILSDQLKAISIDYASAKEFIRSIIDQIKFMRNETIFKCLINDVADFGKKHNINLDQPTRLRRRASIPTRFKDSVIFTTTIGQRDRGDQQSFKSNEDKFRQELFYSLIDSILLELNDRFGDENILLLASVSGVHPKNQKFLDTEELKPLASHLTIDINQLDNELNVVKHFIREKRTTMNTIKDLLTELAPVNDAFPATTSLLRGALCLPVSSTICERSFSRMKLIKTYCRNSTGDERLSDLTVLAVERTFNIDLEETVDIFSTNHQNSRILLR</sequence>
<comment type="caution">
    <text evidence="2">The sequence shown here is derived from an EMBL/GenBank/DDBJ whole genome shotgun (WGS) entry which is preliminary data.</text>
</comment>
<gene>
    <name evidence="5" type="ORF">BYL167_LOCUS23275</name>
    <name evidence="2" type="ORF">CJN711_LOCUS16300</name>
    <name evidence="4" type="ORF">GIL414_LOCUS8590</name>
    <name evidence="3" type="ORF">KQP761_LOCUS11733</name>
</gene>
<evidence type="ECO:0000313" key="4">
    <source>
        <dbReference type="EMBL" id="CAF3941154.1"/>
    </source>
</evidence>
<accession>A0A815CT94</accession>
<dbReference type="EMBL" id="CAJNOV010007509">
    <property type="protein sequence ID" value="CAF1287939.1"/>
    <property type="molecule type" value="Genomic_DNA"/>
</dbReference>
<evidence type="ECO:0000313" key="6">
    <source>
        <dbReference type="Proteomes" id="UP000663855"/>
    </source>
</evidence>
<reference evidence="2" key="1">
    <citation type="submission" date="2021-02" db="EMBL/GenBank/DDBJ databases">
        <authorList>
            <person name="Nowell W R."/>
        </authorList>
    </citation>
    <scope>NUCLEOTIDE SEQUENCE</scope>
</reference>
<protein>
    <recommendedName>
        <fullName evidence="1">TTF-type domain-containing protein</fullName>
    </recommendedName>
</protein>
<dbReference type="GO" id="GO:0046983">
    <property type="term" value="F:protein dimerization activity"/>
    <property type="evidence" value="ECO:0007669"/>
    <property type="project" value="InterPro"/>
</dbReference>
<dbReference type="InterPro" id="IPR012337">
    <property type="entry name" value="RNaseH-like_sf"/>
</dbReference>
<dbReference type="Proteomes" id="UP000681720">
    <property type="component" value="Unassembled WGS sequence"/>
</dbReference>
<dbReference type="EMBL" id="CAJOBH010016182">
    <property type="protein sequence ID" value="CAF4191878.1"/>
    <property type="molecule type" value="Genomic_DNA"/>
</dbReference>
<dbReference type="AlphaFoldDB" id="A0A815CT94"/>
<evidence type="ECO:0000259" key="1">
    <source>
        <dbReference type="SMART" id="SM00597"/>
    </source>
</evidence>
<organism evidence="2 6">
    <name type="scientific">Rotaria magnacalcarata</name>
    <dbReference type="NCBI Taxonomy" id="392030"/>
    <lineage>
        <taxon>Eukaryota</taxon>
        <taxon>Metazoa</taxon>
        <taxon>Spiralia</taxon>
        <taxon>Gnathifera</taxon>
        <taxon>Rotifera</taxon>
        <taxon>Eurotatoria</taxon>
        <taxon>Bdelloidea</taxon>
        <taxon>Philodinida</taxon>
        <taxon>Philodinidae</taxon>
        <taxon>Rotaria</taxon>
    </lineage>
</organism>
<dbReference type="Proteomes" id="UP000663855">
    <property type="component" value="Unassembled WGS sequence"/>
</dbReference>
<dbReference type="OrthoDB" id="1739706at2759"/>
<dbReference type="PANTHER" id="PTHR45749">
    <property type="match status" value="1"/>
</dbReference>
<dbReference type="SMART" id="SM00597">
    <property type="entry name" value="ZnF_TTF"/>
    <property type="match status" value="1"/>
</dbReference>
<dbReference type="InterPro" id="IPR008906">
    <property type="entry name" value="HATC_C_dom"/>
</dbReference>
<dbReference type="InterPro" id="IPR025398">
    <property type="entry name" value="DUF4371"/>
</dbReference>
<dbReference type="Pfam" id="PF05699">
    <property type="entry name" value="Dimer_Tnp_hAT"/>
    <property type="match status" value="1"/>
</dbReference>
<evidence type="ECO:0000313" key="5">
    <source>
        <dbReference type="EMBL" id="CAF4191878.1"/>
    </source>
</evidence>
<dbReference type="EMBL" id="CAJNOW010005282">
    <property type="protein sequence ID" value="CAF1445681.1"/>
    <property type="molecule type" value="Genomic_DNA"/>
</dbReference>
<dbReference type="Pfam" id="PF14291">
    <property type="entry name" value="DUF4371"/>
    <property type="match status" value="1"/>
</dbReference>
<name>A0A815CT94_9BILA</name>
<evidence type="ECO:0000313" key="2">
    <source>
        <dbReference type="EMBL" id="CAF1287939.1"/>
    </source>
</evidence>